<dbReference type="Gene3D" id="3.60.21.10">
    <property type="match status" value="1"/>
</dbReference>
<proteinExistence type="predicted"/>
<dbReference type="AlphaFoldDB" id="A0A1Y1WS34"/>
<dbReference type="SUPFAM" id="SSF56300">
    <property type="entry name" value="Metallo-dependent phosphatases"/>
    <property type="match status" value="1"/>
</dbReference>
<accession>A0A1Y1WS34</accession>
<name>A0A1Y1WS34_9FUNG</name>
<evidence type="ECO:0000313" key="2">
    <source>
        <dbReference type="Proteomes" id="UP000193944"/>
    </source>
</evidence>
<dbReference type="EMBL" id="MCFG01000304">
    <property type="protein sequence ID" value="ORX76347.1"/>
    <property type="molecule type" value="Genomic_DNA"/>
</dbReference>
<reference evidence="1 2" key="2">
    <citation type="submission" date="2016-08" db="EMBL/GenBank/DDBJ databases">
        <title>Pervasive Adenine N6-methylation of Active Genes in Fungi.</title>
        <authorList>
            <consortium name="DOE Joint Genome Institute"/>
            <person name="Mondo S.J."/>
            <person name="Dannebaum R.O."/>
            <person name="Kuo R.C."/>
            <person name="Labutti K."/>
            <person name="Haridas S."/>
            <person name="Kuo A."/>
            <person name="Salamov A."/>
            <person name="Ahrendt S.R."/>
            <person name="Lipzen A."/>
            <person name="Sullivan W."/>
            <person name="Andreopoulos W.B."/>
            <person name="Clum A."/>
            <person name="Lindquist E."/>
            <person name="Daum C."/>
            <person name="Ramamoorthy G.K."/>
            <person name="Gryganskyi A."/>
            <person name="Culley D."/>
            <person name="Magnuson J.K."/>
            <person name="James T.Y."/>
            <person name="O'Malley M.A."/>
            <person name="Stajich J.E."/>
            <person name="Spatafora J.W."/>
            <person name="Visel A."/>
            <person name="Grigoriev I.V."/>
        </authorList>
    </citation>
    <scope>NUCLEOTIDE SEQUENCE [LARGE SCALE GENOMIC DNA]</scope>
    <source>
        <strain evidence="1 2">S4</strain>
    </source>
</reference>
<gene>
    <name evidence="1" type="ORF">BCR32DRAFT_236608</name>
</gene>
<reference evidence="1 2" key="1">
    <citation type="submission" date="2016-08" db="EMBL/GenBank/DDBJ databases">
        <title>A Parts List for Fungal Cellulosomes Revealed by Comparative Genomics.</title>
        <authorList>
            <consortium name="DOE Joint Genome Institute"/>
            <person name="Haitjema C.H."/>
            <person name="Gilmore S.P."/>
            <person name="Henske J.K."/>
            <person name="Solomon K.V."/>
            <person name="De Groot R."/>
            <person name="Kuo A."/>
            <person name="Mondo S.J."/>
            <person name="Salamov A.A."/>
            <person name="Labutti K."/>
            <person name="Zhao Z."/>
            <person name="Chiniquy J."/>
            <person name="Barry K."/>
            <person name="Brewer H.M."/>
            <person name="Purvine S.O."/>
            <person name="Wright A.T."/>
            <person name="Boxma B."/>
            <person name="Van Alen T."/>
            <person name="Hackstein J.H."/>
            <person name="Baker S.E."/>
            <person name="Grigoriev I.V."/>
            <person name="O'Malley M.A."/>
        </authorList>
    </citation>
    <scope>NUCLEOTIDE SEQUENCE [LARGE SCALE GENOMIC DNA]</scope>
    <source>
        <strain evidence="1 2">S4</strain>
    </source>
</reference>
<dbReference type="Proteomes" id="UP000193944">
    <property type="component" value="Unassembled WGS sequence"/>
</dbReference>
<keyword evidence="2" id="KW-1185">Reference proteome</keyword>
<dbReference type="STRING" id="1754192.A0A1Y1WS34"/>
<comment type="caution">
    <text evidence="1">The sequence shown here is derived from an EMBL/GenBank/DDBJ whole genome shotgun (WGS) entry which is preliminary data.</text>
</comment>
<sequence>MLTDFCNGLVKNEKTHEIIHWEDTLISKESLSKKFRRSIKKLTKCYLTGKKNYKKEKEEKEGGKKDNEFKRLVAVGDIHGDYEHLITILRHAKLIDNENNWIGTDSILVQMGDLNHRGNETLKVYDTLIDLRKQAEEKGGRVNVILGNHEILAIQGNHFYTSLSDYELFGGLEGLEKEFGPEGKVGKFIRQDMNVTMVIGDSLFVHGGVIPEHIPDGLDELNKRAREILLDTPSIEDLYQLSLQNITHPIFSDVIFHPDDGPIGSREFSNGLDSEICSRLEETLRLTNTKRMIIGHNVQFYGKIRTKCNNKFILIDIGISRCIGGGYYGYLEMLLDKNEIWARYLEKN</sequence>
<dbReference type="PANTHER" id="PTHR46546:SF4">
    <property type="entry name" value="SHEWANELLA-LIKE PROTEIN PHOSPHATASE 1"/>
    <property type="match status" value="1"/>
</dbReference>
<dbReference type="PANTHER" id="PTHR46546">
    <property type="entry name" value="SHEWANELLA-LIKE PROTEIN PHOSPHATASE 1"/>
    <property type="match status" value="1"/>
</dbReference>
<dbReference type="InterPro" id="IPR029052">
    <property type="entry name" value="Metallo-depent_PP-like"/>
</dbReference>
<dbReference type="OrthoDB" id="5976022at2759"/>
<protein>
    <submittedName>
        <fullName evidence="1">Metallo-dependent phosphatase</fullName>
    </submittedName>
</protein>
<organism evidence="1 2">
    <name type="scientific">Anaeromyces robustus</name>
    <dbReference type="NCBI Taxonomy" id="1754192"/>
    <lineage>
        <taxon>Eukaryota</taxon>
        <taxon>Fungi</taxon>
        <taxon>Fungi incertae sedis</taxon>
        <taxon>Chytridiomycota</taxon>
        <taxon>Chytridiomycota incertae sedis</taxon>
        <taxon>Neocallimastigomycetes</taxon>
        <taxon>Neocallimastigales</taxon>
        <taxon>Neocallimastigaceae</taxon>
        <taxon>Anaeromyces</taxon>
    </lineage>
</organism>
<evidence type="ECO:0000313" key="1">
    <source>
        <dbReference type="EMBL" id="ORX76347.1"/>
    </source>
</evidence>